<accession>A0ABQ1C464</accession>
<comment type="caution">
    <text evidence="2">The sequence shown here is derived from an EMBL/GenBank/DDBJ whole genome shotgun (WGS) entry which is preliminary data.</text>
</comment>
<feature type="compositionally biased region" description="Basic and acidic residues" evidence="1">
    <location>
        <begin position="226"/>
        <end position="258"/>
    </location>
</feature>
<evidence type="ECO:0000256" key="1">
    <source>
        <dbReference type="SAM" id="MobiDB-lite"/>
    </source>
</evidence>
<organism evidence="2 3">
    <name type="scientific">Mycobacterium paragordonae</name>
    <dbReference type="NCBI Taxonomy" id="1389713"/>
    <lineage>
        <taxon>Bacteria</taxon>
        <taxon>Bacillati</taxon>
        <taxon>Actinomycetota</taxon>
        <taxon>Actinomycetes</taxon>
        <taxon>Mycobacteriales</taxon>
        <taxon>Mycobacteriaceae</taxon>
        <taxon>Mycobacterium</taxon>
    </lineage>
</organism>
<dbReference type="EMBL" id="BLKX01000001">
    <property type="protein sequence ID" value="GFG79102.1"/>
    <property type="molecule type" value="Genomic_DNA"/>
</dbReference>
<keyword evidence="3" id="KW-1185">Reference proteome</keyword>
<sequence>MRQILAWIFDRQQGVLPSWFLCKWKNAKEFKVTRLYQVVEHWDDLVKAMSDGPSQAVEEVGDLATKVAFMSDEARSSRSEVDNVTPLSREEIDDQVNELITAFAGFRRVPLDRLDEWRRNNWTKTFEIMLRGDRRSFDEVLRVVTGLSDQRLWRWIDVSRYNTPFDIRSREYDDLVSQIQCASTWADQDEKSRPEPLAAVRSWDWEELDYCSPARDECARGSSDMGSHESIERRQRRYEERAEKNRLAVHNDRPVGSV</sequence>
<name>A0ABQ1C464_9MYCO</name>
<dbReference type="Proteomes" id="UP000465240">
    <property type="component" value="Unassembled WGS sequence"/>
</dbReference>
<evidence type="ECO:0000313" key="2">
    <source>
        <dbReference type="EMBL" id="GFG79102.1"/>
    </source>
</evidence>
<feature type="region of interest" description="Disordered" evidence="1">
    <location>
        <begin position="215"/>
        <end position="258"/>
    </location>
</feature>
<protein>
    <submittedName>
        <fullName evidence="2">Uncharacterized protein</fullName>
    </submittedName>
</protein>
<evidence type="ECO:0000313" key="3">
    <source>
        <dbReference type="Proteomes" id="UP000465240"/>
    </source>
</evidence>
<gene>
    <name evidence="2" type="ORF">MPRG_23780</name>
</gene>
<reference evidence="2 3" key="1">
    <citation type="journal article" date="2019" name="Emerg. Microbes Infect.">
        <title>Comprehensive subspecies identification of 175 nontuberculous mycobacteria species based on 7547 genomic profiles.</title>
        <authorList>
            <person name="Matsumoto Y."/>
            <person name="Kinjo T."/>
            <person name="Motooka D."/>
            <person name="Nabeya D."/>
            <person name="Jung N."/>
            <person name="Uechi K."/>
            <person name="Horii T."/>
            <person name="Iida T."/>
            <person name="Fujita J."/>
            <person name="Nakamura S."/>
        </authorList>
    </citation>
    <scope>NUCLEOTIDE SEQUENCE [LARGE SCALE GENOMIC DNA]</scope>
    <source>
        <strain evidence="2 3">JCM 18565</strain>
    </source>
</reference>
<proteinExistence type="predicted"/>